<dbReference type="AlphaFoldDB" id="A0AA38VMI4"/>
<feature type="region of interest" description="Disordered" evidence="1">
    <location>
        <begin position="250"/>
        <end position="283"/>
    </location>
</feature>
<dbReference type="Gene3D" id="2.60.40.640">
    <property type="match status" value="1"/>
</dbReference>
<name>A0AA38VMI4_9PEZI</name>
<protein>
    <submittedName>
        <fullName evidence="3">Arrestin-related trafficking adapter 10</fullName>
    </submittedName>
</protein>
<evidence type="ECO:0000259" key="2">
    <source>
        <dbReference type="Pfam" id="PF00339"/>
    </source>
</evidence>
<dbReference type="GO" id="GO:0031625">
    <property type="term" value="F:ubiquitin protein ligase binding"/>
    <property type="evidence" value="ECO:0007669"/>
    <property type="project" value="TreeGrafter"/>
</dbReference>
<dbReference type="CDD" id="cd22952">
    <property type="entry name" value="ART10-like"/>
    <property type="match status" value="1"/>
</dbReference>
<evidence type="ECO:0000313" key="3">
    <source>
        <dbReference type="EMBL" id="KAJ9141763.1"/>
    </source>
</evidence>
<accession>A0AA38VMI4</accession>
<dbReference type="PANTHER" id="PTHR11188">
    <property type="entry name" value="ARRESTIN DOMAIN CONTAINING PROTEIN"/>
    <property type="match status" value="1"/>
</dbReference>
<gene>
    <name evidence="3" type="ORF">NKR23_g7690</name>
</gene>
<dbReference type="InterPro" id="IPR014752">
    <property type="entry name" value="Arrestin-like_C"/>
</dbReference>
<sequence length="551" mass="59910">MSIRISLDNPPEFYTNLDHINGQIVLGLNRAEQVGAIVVKLEGESKTALGVPNSIPDNAGHGRHAGQAGEIIHENHKILYKIQQVFPDANVSALAGAALLGPGQYQWPFRFRVPFNNACGDPQAMARIGGLAGPGGFASGPGLFGFGGIRVMDGSKQLMYPHVTRTLPPSFTGFPGEAEIRYYIKVTIQRPGLFRENWRYQVGFKFLPVEPPRPPPTNQEAYARRPFAFTPRSSAPIFSTKRYTMFGRTPNEAQASGISPTPDAKDLSASSEPDQQPPSVEMSARLPHPSILTCNKPLPLRLIAKKLVPSREQCYLISLEIHLVGSTRIRCQDLVHTETTRWVIVSRSGLSIPLCPPEDPPGAETVLPDQLWHSQPLPNTVMPSFITCNISRAYQLEVRLGVSWGIRPQGHSSFRLGKPKDSTAELPQTISLPLHFSSVEVHSGVTPPASLIEATRQSRRPRLPPRPSGAQTTPATPLLPSTDPLYPPQLRPGQTQGQGGAVAPPYDDAPPSYDEAMAESMTGPLLPPGRGRPAYSGVTDENAPDSLPEKR</sequence>
<feature type="region of interest" description="Disordered" evidence="1">
    <location>
        <begin position="447"/>
        <end position="551"/>
    </location>
</feature>
<dbReference type="GO" id="GO:0070086">
    <property type="term" value="P:ubiquitin-dependent endocytosis"/>
    <property type="evidence" value="ECO:0007669"/>
    <property type="project" value="TreeGrafter"/>
</dbReference>
<dbReference type="Pfam" id="PF00339">
    <property type="entry name" value="Arrestin_N"/>
    <property type="match status" value="1"/>
</dbReference>
<keyword evidence="4" id="KW-1185">Reference proteome</keyword>
<evidence type="ECO:0000313" key="4">
    <source>
        <dbReference type="Proteomes" id="UP001174694"/>
    </source>
</evidence>
<dbReference type="GO" id="GO:0030674">
    <property type="term" value="F:protein-macromolecule adaptor activity"/>
    <property type="evidence" value="ECO:0007669"/>
    <property type="project" value="TreeGrafter"/>
</dbReference>
<dbReference type="InterPro" id="IPR011021">
    <property type="entry name" value="Arrestin-like_N"/>
</dbReference>
<evidence type="ECO:0000256" key="1">
    <source>
        <dbReference type="SAM" id="MobiDB-lite"/>
    </source>
</evidence>
<reference evidence="3" key="1">
    <citation type="submission" date="2022-07" db="EMBL/GenBank/DDBJ databases">
        <title>Fungi with potential for degradation of polypropylene.</title>
        <authorList>
            <person name="Gostincar C."/>
        </authorList>
    </citation>
    <scope>NUCLEOTIDE SEQUENCE</scope>
    <source>
        <strain evidence="3">EXF-13308</strain>
    </source>
</reference>
<dbReference type="PANTHER" id="PTHR11188:SF166">
    <property type="entry name" value="ARRESTIN (OR S-ANTIGEN), N-TERMINAL DOMAIN PROTEIN (AFU_ORTHOLOGUE AFUA_7G02050)"/>
    <property type="match status" value="1"/>
</dbReference>
<dbReference type="EMBL" id="JANBVO010000025">
    <property type="protein sequence ID" value="KAJ9141763.1"/>
    <property type="molecule type" value="Genomic_DNA"/>
</dbReference>
<dbReference type="GO" id="GO:0005829">
    <property type="term" value="C:cytosol"/>
    <property type="evidence" value="ECO:0007669"/>
    <property type="project" value="TreeGrafter"/>
</dbReference>
<proteinExistence type="predicted"/>
<feature type="compositionally biased region" description="Low complexity" evidence="1">
    <location>
        <begin position="501"/>
        <end position="515"/>
    </location>
</feature>
<dbReference type="Proteomes" id="UP001174694">
    <property type="component" value="Unassembled WGS sequence"/>
</dbReference>
<organism evidence="3 4">
    <name type="scientific">Pleurostoma richardsiae</name>
    <dbReference type="NCBI Taxonomy" id="41990"/>
    <lineage>
        <taxon>Eukaryota</taxon>
        <taxon>Fungi</taxon>
        <taxon>Dikarya</taxon>
        <taxon>Ascomycota</taxon>
        <taxon>Pezizomycotina</taxon>
        <taxon>Sordariomycetes</taxon>
        <taxon>Sordariomycetidae</taxon>
        <taxon>Calosphaeriales</taxon>
        <taxon>Pleurostomataceae</taxon>
        <taxon>Pleurostoma</taxon>
    </lineage>
</organism>
<dbReference type="GO" id="GO:0005886">
    <property type="term" value="C:plasma membrane"/>
    <property type="evidence" value="ECO:0007669"/>
    <property type="project" value="TreeGrafter"/>
</dbReference>
<feature type="domain" description="Arrestin-like N-terminal" evidence="2">
    <location>
        <begin position="4"/>
        <end position="119"/>
    </location>
</feature>
<dbReference type="InterPro" id="IPR050357">
    <property type="entry name" value="Arrestin_domain-protein"/>
</dbReference>
<feature type="compositionally biased region" description="Polar residues" evidence="1">
    <location>
        <begin position="268"/>
        <end position="278"/>
    </location>
</feature>
<comment type="caution">
    <text evidence="3">The sequence shown here is derived from an EMBL/GenBank/DDBJ whole genome shotgun (WGS) entry which is preliminary data.</text>
</comment>